<reference evidence="1" key="1">
    <citation type="submission" date="2024-05" db="EMBL/GenBank/DDBJ databases">
        <title>Complete genome sequence of bacteriophages Merry and Sunny infecting Microbacterium sp. isolated from an alkaline commercial outdoor algal pond.</title>
        <authorList>
            <person name="Levesque A.V."/>
            <person name="Rabines A.J."/>
            <person name="Alrubaiaan E."/>
            <person name="Oliver A."/>
            <person name="Allen E.E."/>
            <person name="Hazlebeck D."/>
            <person name="Pinowska A."/>
            <person name="Traller J.C."/>
            <person name="Zeigler Allen L."/>
        </authorList>
    </citation>
    <scope>NUCLEOTIDE SEQUENCE</scope>
</reference>
<accession>A0AAU7J807</accession>
<name>A0AAU7J807_9VIRU</name>
<dbReference type="EMBL" id="PP763432">
    <property type="protein sequence ID" value="XBN42239.1"/>
    <property type="molecule type" value="Genomic_DNA"/>
</dbReference>
<sequence>MADRQAARASLAEDSVEDVQNTPFTYEPHVYEAERCINCNVNVYDNDMYGPFECVSRASVCYTTETIPAPSTKENDE</sequence>
<evidence type="ECO:0000313" key="1">
    <source>
        <dbReference type="EMBL" id="XBN42239.1"/>
    </source>
</evidence>
<organism evidence="1">
    <name type="scientific">Microbacterium phage Sunny</name>
    <dbReference type="NCBI Taxonomy" id="3144828"/>
    <lineage>
        <taxon>Viruses</taxon>
    </lineage>
</organism>
<protein>
    <submittedName>
        <fullName evidence="1">Uncharacterized protein</fullName>
    </submittedName>
</protein>
<proteinExistence type="predicted"/>